<dbReference type="OrthoDB" id="3022697at2759"/>
<proteinExistence type="predicted"/>
<organism evidence="3 4">
    <name type="scientific">Armillaria gallica</name>
    <name type="common">Bulbous honey fungus</name>
    <name type="synonym">Armillaria bulbosa</name>
    <dbReference type="NCBI Taxonomy" id="47427"/>
    <lineage>
        <taxon>Eukaryota</taxon>
        <taxon>Fungi</taxon>
        <taxon>Dikarya</taxon>
        <taxon>Basidiomycota</taxon>
        <taxon>Agaricomycotina</taxon>
        <taxon>Agaricomycetes</taxon>
        <taxon>Agaricomycetidae</taxon>
        <taxon>Agaricales</taxon>
        <taxon>Marasmiineae</taxon>
        <taxon>Physalacriaceae</taxon>
        <taxon>Armillaria</taxon>
    </lineage>
</organism>
<gene>
    <name evidence="3" type="ORF">ARMGADRAFT_1077506</name>
</gene>
<feature type="compositionally biased region" description="Low complexity" evidence="1">
    <location>
        <begin position="224"/>
        <end position="249"/>
    </location>
</feature>
<dbReference type="InParanoid" id="A0A2H3E600"/>
<dbReference type="Proteomes" id="UP000217790">
    <property type="component" value="Unassembled WGS sequence"/>
</dbReference>
<feature type="region of interest" description="Disordered" evidence="1">
    <location>
        <begin position="198"/>
        <end position="279"/>
    </location>
</feature>
<feature type="region of interest" description="Disordered" evidence="1">
    <location>
        <begin position="329"/>
        <end position="349"/>
    </location>
</feature>
<accession>A0A2H3E600</accession>
<keyword evidence="4" id="KW-1185">Reference proteome</keyword>
<feature type="compositionally biased region" description="Polar residues" evidence="1">
    <location>
        <begin position="250"/>
        <end position="259"/>
    </location>
</feature>
<reference evidence="4" key="1">
    <citation type="journal article" date="2017" name="Nat. Ecol. Evol.">
        <title>Genome expansion and lineage-specific genetic innovations in the forest pathogenic fungi Armillaria.</title>
        <authorList>
            <person name="Sipos G."/>
            <person name="Prasanna A.N."/>
            <person name="Walter M.C."/>
            <person name="O'Connor E."/>
            <person name="Balint B."/>
            <person name="Krizsan K."/>
            <person name="Kiss B."/>
            <person name="Hess J."/>
            <person name="Varga T."/>
            <person name="Slot J."/>
            <person name="Riley R."/>
            <person name="Boka B."/>
            <person name="Rigling D."/>
            <person name="Barry K."/>
            <person name="Lee J."/>
            <person name="Mihaltcheva S."/>
            <person name="LaButti K."/>
            <person name="Lipzen A."/>
            <person name="Waldron R."/>
            <person name="Moloney N.M."/>
            <person name="Sperisen C."/>
            <person name="Kredics L."/>
            <person name="Vagvoelgyi C."/>
            <person name="Patrignani A."/>
            <person name="Fitzpatrick D."/>
            <person name="Nagy I."/>
            <person name="Doyle S."/>
            <person name="Anderson J.B."/>
            <person name="Grigoriev I.V."/>
            <person name="Gueldener U."/>
            <person name="Muensterkoetter M."/>
            <person name="Nagy L.G."/>
        </authorList>
    </citation>
    <scope>NUCLEOTIDE SEQUENCE [LARGE SCALE GENOMIC DNA]</scope>
    <source>
        <strain evidence="4">Ar21-2</strain>
    </source>
</reference>
<name>A0A2H3E600_ARMGA</name>
<dbReference type="AlphaFoldDB" id="A0A2H3E600"/>
<evidence type="ECO:0000313" key="4">
    <source>
        <dbReference type="Proteomes" id="UP000217790"/>
    </source>
</evidence>
<evidence type="ECO:0000256" key="1">
    <source>
        <dbReference type="SAM" id="MobiDB-lite"/>
    </source>
</evidence>
<feature type="chain" id="PRO_5013756294" evidence="2">
    <location>
        <begin position="20"/>
        <end position="349"/>
    </location>
</feature>
<dbReference type="EMBL" id="KZ293651">
    <property type="protein sequence ID" value="PBK95993.1"/>
    <property type="molecule type" value="Genomic_DNA"/>
</dbReference>
<dbReference type="OMA" id="HIDTLCG"/>
<evidence type="ECO:0000313" key="3">
    <source>
        <dbReference type="EMBL" id="PBK95993.1"/>
    </source>
</evidence>
<evidence type="ECO:0000256" key="2">
    <source>
        <dbReference type="SAM" id="SignalP"/>
    </source>
</evidence>
<sequence>MFFALLGVFLSALFLQISGFPITISNERVPQANQEDTVVLTQDPFCSYLASLEPRVTPGRGHERRSAESFVVGPKPPISFGIAGIPHIDTLCGELVVLHATSSDARALNEDIGINEILARSANFEVLEDLNDKGLPKDGKRDITIRADSGGPIILNKVKNGRNTTSGGVTINGGHGSTAISGNAKIKVGHGGAALSGNATTGQDGTATSGKVTINGGSGGTAISGNATTGDDGSSTSGSATNGGSDGSAISGTATSGDRGNSTSGNAISGGSGGSAISGDSTVNGTSAVDGGPVSSAAATSVFSDCITKYLLEAPRKGTGNHWQHHRIIGPGGDTSITSNPLAQEKKQV</sequence>
<feature type="compositionally biased region" description="Polar residues" evidence="1">
    <location>
        <begin position="198"/>
        <end position="212"/>
    </location>
</feature>
<feature type="signal peptide" evidence="2">
    <location>
        <begin position="1"/>
        <end position="19"/>
    </location>
</feature>
<protein>
    <submittedName>
        <fullName evidence="3">Uncharacterized protein</fullName>
    </submittedName>
</protein>
<keyword evidence="2" id="KW-0732">Signal</keyword>